<dbReference type="PANTHER" id="PTHR43098">
    <property type="entry name" value="L-ORNITHINE N(5)-MONOOXYGENASE-RELATED"/>
    <property type="match status" value="1"/>
</dbReference>
<evidence type="ECO:0008006" key="12">
    <source>
        <dbReference type="Google" id="ProtNLM"/>
    </source>
</evidence>
<keyword evidence="6" id="KW-0521">NADP</keyword>
<name>A0A1L9VMU0_ASPGL</name>
<organism evidence="10 11">
    <name type="scientific">Aspergillus glaucus CBS 516.65</name>
    <dbReference type="NCBI Taxonomy" id="1160497"/>
    <lineage>
        <taxon>Eukaryota</taxon>
        <taxon>Fungi</taxon>
        <taxon>Dikarya</taxon>
        <taxon>Ascomycota</taxon>
        <taxon>Pezizomycotina</taxon>
        <taxon>Eurotiomycetes</taxon>
        <taxon>Eurotiomycetidae</taxon>
        <taxon>Eurotiales</taxon>
        <taxon>Aspergillaceae</taxon>
        <taxon>Aspergillus</taxon>
        <taxon>Aspergillus subgen. Aspergillus</taxon>
    </lineage>
</organism>
<dbReference type="STRING" id="1160497.A0A1L9VMU0"/>
<protein>
    <recommendedName>
        <fullName evidence="12">FAD/NAD(P)-binding domain-containing protein</fullName>
    </recommendedName>
</protein>
<keyword evidence="5" id="KW-0274">FAD</keyword>
<dbReference type="PANTHER" id="PTHR43098:SF2">
    <property type="entry name" value="FAD-BINDING MONOOXYGENASE AUSB-RELATED"/>
    <property type="match status" value="1"/>
</dbReference>
<dbReference type="Gene3D" id="3.50.50.60">
    <property type="entry name" value="FAD/NAD(P)-binding domain"/>
    <property type="match status" value="2"/>
</dbReference>
<evidence type="ECO:0000256" key="9">
    <source>
        <dbReference type="SAM" id="SignalP"/>
    </source>
</evidence>
<keyword evidence="4" id="KW-0285">Flavoprotein</keyword>
<dbReference type="Proteomes" id="UP000184300">
    <property type="component" value="Unassembled WGS sequence"/>
</dbReference>
<dbReference type="AlphaFoldDB" id="A0A1L9VMU0"/>
<dbReference type="RefSeq" id="XP_022401946.1">
    <property type="nucleotide sequence ID" value="XM_022543440.1"/>
</dbReference>
<dbReference type="SUPFAM" id="SSF51905">
    <property type="entry name" value="FAD/NAD(P)-binding domain"/>
    <property type="match status" value="2"/>
</dbReference>
<comment type="similarity">
    <text evidence="3">Belongs to the FAD-binding monooxygenase family.</text>
</comment>
<dbReference type="InterPro" id="IPR036188">
    <property type="entry name" value="FAD/NAD-bd_sf"/>
</dbReference>
<evidence type="ECO:0000256" key="3">
    <source>
        <dbReference type="ARBA" id="ARBA00010139"/>
    </source>
</evidence>
<dbReference type="EMBL" id="KV878895">
    <property type="protein sequence ID" value="OJJ85248.1"/>
    <property type="molecule type" value="Genomic_DNA"/>
</dbReference>
<evidence type="ECO:0000256" key="4">
    <source>
        <dbReference type="ARBA" id="ARBA00022630"/>
    </source>
</evidence>
<evidence type="ECO:0000256" key="1">
    <source>
        <dbReference type="ARBA" id="ARBA00001974"/>
    </source>
</evidence>
<evidence type="ECO:0000256" key="5">
    <source>
        <dbReference type="ARBA" id="ARBA00022827"/>
    </source>
</evidence>
<sequence>MDLVRILLLFTVSLYTSVFSSSAPHLPQQRPNDIMDPEPNSHPDTSMFSLLDDSYVNQIRTKYAEERLRRLHPKGNAQYANLDLGPNVETETKSYTSIDDDDFPACEEFKNDTDNVPEIDHQRIVIVGAGFGGLLNAVRLLQTRDFEPNDILFLDAASGFGGAWCWNEYPGLMCDIESYIYMPLLEETGYMPSHKYVSGVEIKEHAYRIARMYGLYHHALLCTSVSSLVWDEDEMNWTVKAVQHRHQGVFPLTFTADFVILTANPVSSPKLPNIDGISDFQGKKFHTARWDYKATGGSADLPVLQKLRDKKVAIIGTGVTAVQAVPHLAEWSQKLYVFQRTPSAVDRRDNRPTDPQWWAKVVSQGPGWQAKRMENFNNFVSNAPNLPDADLVNDEWSRARSYSALVGGPQNRNPGYLKEMEMVDLLRQDKIRNRVSQVVERKKTADLLKPWYSGWYKRPCFHDEYLQAFNNPNVELIDTNGKGVVCVTQKGVVTNQIEYEVDVLIFATGYNFSSQKTPDARSDMFISGRGQKSMRMAWRDGVATMHGLTTRDFPNLFFPGPNQAGITANYTYFLDQMAQHIAYIISSATRDQGPYKVTVEPSIEGQEAWSREVTMRADGLAGMVNCTPGYFNMEGGFDRPKAPEEVLKAARAKHWGEGVMDWVKILEDWREKGGMEGLEVKRLKKVIIMHDLFYF</sequence>
<evidence type="ECO:0000256" key="2">
    <source>
        <dbReference type="ARBA" id="ARBA00004721"/>
    </source>
</evidence>
<evidence type="ECO:0000313" key="11">
    <source>
        <dbReference type="Proteomes" id="UP000184300"/>
    </source>
</evidence>
<feature type="region of interest" description="Disordered" evidence="8">
    <location>
        <begin position="22"/>
        <end position="46"/>
    </location>
</feature>
<dbReference type="InterPro" id="IPR050775">
    <property type="entry name" value="FAD-binding_Monooxygenases"/>
</dbReference>
<dbReference type="VEuPathDB" id="FungiDB:ASPGLDRAFT_25086"/>
<evidence type="ECO:0000256" key="6">
    <source>
        <dbReference type="ARBA" id="ARBA00022857"/>
    </source>
</evidence>
<dbReference type="OrthoDB" id="66881at2759"/>
<comment type="cofactor">
    <cofactor evidence="1">
        <name>FAD</name>
        <dbReference type="ChEBI" id="CHEBI:57692"/>
    </cofactor>
</comment>
<dbReference type="GO" id="GO:0016491">
    <property type="term" value="F:oxidoreductase activity"/>
    <property type="evidence" value="ECO:0007669"/>
    <property type="project" value="UniProtKB-KW"/>
</dbReference>
<feature type="chain" id="PRO_5013132407" description="FAD/NAD(P)-binding domain-containing protein" evidence="9">
    <location>
        <begin position="23"/>
        <end position="695"/>
    </location>
</feature>
<evidence type="ECO:0000256" key="8">
    <source>
        <dbReference type="SAM" id="MobiDB-lite"/>
    </source>
</evidence>
<comment type="pathway">
    <text evidence="2">Secondary metabolite biosynthesis; terpenoid biosynthesis.</text>
</comment>
<keyword evidence="11" id="KW-1185">Reference proteome</keyword>
<accession>A0A1L9VMU0</accession>
<evidence type="ECO:0000313" key="10">
    <source>
        <dbReference type="EMBL" id="OJJ85248.1"/>
    </source>
</evidence>
<keyword evidence="9" id="KW-0732">Signal</keyword>
<gene>
    <name evidence="10" type="ORF">ASPGLDRAFT_25086</name>
</gene>
<feature type="signal peptide" evidence="9">
    <location>
        <begin position="1"/>
        <end position="22"/>
    </location>
</feature>
<reference evidence="11" key="1">
    <citation type="journal article" date="2017" name="Genome Biol.">
        <title>Comparative genomics reveals high biological diversity and specific adaptations in the industrially and medically important fungal genus Aspergillus.</title>
        <authorList>
            <person name="de Vries R.P."/>
            <person name="Riley R."/>
            <person name="Wiebenga A."/>
            <person name="Aguilar-Osorio G."/>
            <person name="Amillis S."/>
            <person name="Uchima C.A."/>
            <person name="Anderluh G."/>
            <person name="Asadollahi M."/>
            <person name="Askin M."/>
            <person name="Barry K."/>
            <person name="Battaglia E."/>
            <person name="Bayram O."/>
            <person name="Benocci T."/>
            <person name="Braus-Stromeyer S.A."/>
            <person name="Caldana C."/>
            <person name="Canovas D."/>
            <person name="Cerqueira G.C."/>
            <person name="Chen F."/>
            <person name="Chen W."/>
            <person name="Choi C."/>
            <person name="Clum A."/>
            <person name="Dos Santos R.A."/>
            <person name="Damasio A.R."/>
            <person name="Diallinas G."/>
            <person name="Emri T."/>
            <person name="Fekete E."/>
            <person name="Flipphi M."/>
            <person name="Freyberg S."/>
            <person name="Gallo A."/>
            <person name="Gournas C."/>
            <person name="Habgood R."/>
            <person name="Hainaut M."/>
            <person name="Harispe M.L."/>
            <person name="Henrissat B."/>
            <person name="Hilden K.S."/>
            <person name="Hope R."/>
            <person name="Hossain A."/>
            <person name="Karabika E."/>
            <person name="Karaffa L."/>
            <person name="Karanyi Z."/>
            <person name="Krasevec N."/>
            <person name="Kuo A."/>
            <person name="Kusch H."/>
            <person name="LaButti K."/>
            <person name="Lagendijk E.L."/>
            <person name="Lapidus A."/>
            <person name="Levasseur A."/>
            <person name="Lindquist E."/>
            <person name="Lipzen A."/>
            <person name="Logrieco A.F."/>
            <person name="MacCabe A."/>
            <person name="Maekelae M.R."/>
            <person name="Malavazi I."/>
            <person name="Melin P."/>
            <person name="Meyer V."/>
            <person name="Mielnichuk N."/>
            <person name="Miskei M."/>
            <person name="Molnar A.P."/>
            <person name="Mule G."/>
            <person name="Ngan C.Y."/>
            <person name="Orejas M."/>
            <person name="Orosz E."/>
            <person name="Ouedraogo J.P."/>
            <person name="Overkamp K.M."/>
            <person name="Park H.-S."/>
            <person name="Perrone G."/>
            <person name="Piumi F."/>
            <person name="Punt P.J."/>
            <person name="Ram A.F."/>
            <person name="Ramon A."/>
            <person name="Rauscher S."/>
            <person name="Record E."/>
            <person name="Riano-Pachon D.M."/>
            <person name="Robert V."/>
            <person name="Roehrig J."/>
            <person name="Ruller R."/>
            <person name="Salamov A."/>
            <person name="Salih N.S."/>
            <person name="Samson R.A."/>
            <person name="Sandor E."/>
            <person name="Sanguinetti M."/>
            <person name="Schuetze T."/>
            <person name="Sepcic K."/>
            <person name="Shelest E."/>
            <person name="Sherlock G."/>
            <person name="Sophianopoulou V."/>
            <person name="Squina F.M."/>
            <person name="Sun H."/>
            <person name="Susca A."/>
            <person name="Todd R.B."/>
            <person name="Tsang A."/>
            <person name="Unkles S.E."/>
            <person name="van de Wiele N."/>
            <person name="van Rossen-Uffink D."/>
            <person name="Oliveira J.V."/>
            <person name="Vesth T.C."/>
            <person name="Visser J."/>
            <person name="Yu J.-H."/>
            <person name="Zhou M."/>
            <person name="Andersen M.R."/>
            <person name="Archer D.B."/>
            <person name="Baker S.E."/>
            <person name="Benoit I."/>
            <person name="Brakhage A.A."/>
            <person name="Braus G.H."/>
            <person name="Fischer R."/>
            <person name="Frisvad J.C."/>
            <person name="Goldman G.H."/>
            <person name="Houbraken J."/>
            <person name="Oakley B."/>
            <person name="Pocsi I."/>
            <person name="Scazzocchio C."/>
            <person name="Seiboth B."/>
            <person name="vanKuyk P.A."/>
            <person name="Wortman J."/>
            <person name="Dyer P.S."/>
            <person name="Grigoriev I.V."/>
        </authorList>
    </citation>
    <scope>NUCLEOTIDE SEQUENCE [LARGE SCALE GENOMIC DNA]</scope>
    <source>
        <strain evidence="11">CBS 516.65</strain>
    </source>
</reference>
<proteinExistence type="inferred from homology"/>
<evidence type="ECO:0000256" key="7">
    <source>
        <dbReference type="ARBA" id="ARBA00023002"/>
    </source>
</evidence>
<dbReference type="GeneID" id="34459701"/>
<keyword evidence="7" id="KW-0560">Oxidoreductase</keyword>